<dbReference type="PROSITE" id="PS51127">
    <property type="entry name" value="BIG1"/>
    <property type="match status" value="1"/>
</dbReference>
<dbReference type="InterPro" id="IPR035986">
    <property type="entry name" value="PKD_dom_sf"/>
</dbReference>
<protein>
    <submittedName>
        <fullName evidence="9">VWA domain-containing protein</fullName>
    </submittedName>
</protein>
<dbReference type="EMBL" id="CP063849">
    <property type="protein sequence ID" value="QOY92288.1"/>
    <property type="molecule type" value="Genomic_DNA"/>
</dbReference>
<keyword evidence="4" id="KW-0732">Signal</keyword>
<dbReference type="Gene3D" id="2.180.10.10">
    <property type="entry name" value="RHS repeat-associated core"/>
    <property type="match status" value="3"/>
</dbReference>
<organism evidence="9 10">
    <name type="scientific">Paludibaculum fermentans</name>
    <dbReference type="NCBI Taxonomy" id="1473598"/>
    <lineage>
        <taxon>Bacteria</taxon>
        <taxon>Pseudomonadati</taxon>
        <taxon>Acidobacteriota</taxon>
        <taxon>Terriglobia</taxon>
        <taxon>Bryobacterales</taxon>
        <taxon>Bryobacteraceae</taxon>
        <taxon>Paludibaculum</taxon>
    </lineage>
</organism>
<feature type="region of interest" description="Disordered" evidence="3">
    <location>
        <begin position="5245"/>
        <end position="5273"/>
    </location>
</feature>
<dbReference type="InterPro" id="IPR003599">
    <property type="entry name" value="Ig_sub"/>
</dbReference>
<accession>A0A7S7SPV6</accession>
<dbReference type="CDD" id="cd04081">
    <property type="entry name" value="CBM35_galactosidase-like"/>
    <property type="match status" value="2"/>
</dbReference>
<dbReference type="Gene3D" id="3.90.930.1">
    <property type="match status" value="1"/>
</dbReference>
<dbReference type="CDD" id="cd00198">
    <property type="entry name" value="vWFA"/>
    <property type="match status" value="2"/>
</dbReference>
<feature type="domain" description="CBM6" evidence="8">
    <location>
        <begin position="2643"/>
        <end position="2773"/>
    </location>
</feature>
<dbReference type="PROSITE" id="PS50835">
    <property type="entry name" value="IG_LIKE"/>
    <property type="match status" value="1"/>
</dbReference>
<evidence type="ECO:0000256" key="4">
    <source>
        <dbReference type="SAM" id="SignalP"/>
    </source>
</evidence>
<dbReference type="Proteomes" id="UP000593892">
    <property type="component" value="Chromosome"/>
</dbReference>
<evidence type="ECO:0000259" key="6">
    <source>
        <dbReference type="PROSITE" id="PS50835"/>
    </source>
</evidence>
<dbReference type="InterPro" id="IPR008964">
    <property type="entry name" value="Invasin/intimin_cell_adhesion"/>
</dbReference>
<dbReference type="InterPro" id="IPR050708">
    <property type="entry name" value="T6SS_VgrG/RHS"/>
</dbReference>
<dbReference type="Pfam" id="PF00092">
    <property type="entry name" value="VWA"/>
    <property type="match status" value="2"/>
</dbReference>
<dbReference type="Gene3D" id="3.40.50.410">
    <property type="entry name" value="von Willebrand factor, type A domain"/>
    <property type="match status" value="2"/>
</dbReference>
<dbReference type="Gene3D" id="2.60.120.260">
    <property type="entry name" value="Galactose-binding domain-like"/>
    <property type="match status" value="2"/>
</dbReference>
<name>A0A7S7SPV6_PALFE</name>
<feature type="signal peptide" evidence="4">
    <location>
        <begin position="1"/>
        <end position="19"/>
    </location>
</feature>
<dbReference type="Gene3D" id="2.60.120.200">
    <property type="match status" value="6"/>
</dbReference>
<evidence type="ECO:0000313" key="9">
    <source>
        <dbReference type="EMBL" id="QOY92288.1"/>
    </source>
</evidence>
<dbReference type="PROSITE" id="PS50234">
    <property type="entry name" value="VWFA"/>
    <property type="match status" value="2"/>
</dbReference>
<evidence type="ECO:0000259" key="7">
    <source>
        <dbReference type="PROSITE" id="PS51127"/>
    </source>
</evidence>
<feature type="domain" description="CBM6" evidence="8">
    <location>
        <begin position="3056"/>
        <end position="3185"/>
    </location>
</feature>
<dbReference type="GO" id="GO:0030246">
    <property type="term" value="F:carbohydrate binding"/>
    <property type="evidence" value="ECO:0007669"/>
    <property type="project" value="InterPro"/>
</dbReference>
<dbReference type="SMART" id="SM00089">
    <property type="entry name" value="PKD"/>
    <property type="match status" value="4"/>
</dbReference>
<dbReference type="InterPro" id="IPR002035">
    <property type="entry name" value="VWF_A"/>
</dbReference>
<dbReference type="PANTHER" id="PTHR32305">
    <property type="match status" value="1"/>
</dbReference>
<feature type="domain" description="Ig-like" evidence="6">
    <location>
        <begin position="2963"/>
        <end position="3049"/>
    </location>
</feature>
<dbReference type="SMART" id="SM00634">
    <property type="entry name" value="BID_1"/>
    <property type="match status" value="2"/>
</dbReference>
<dbReference type="KEGG" id="pfer:IRI77_26850"/>
<feature type="domain" description="VWFA" evidence="5">
    <location>
        <begin position="3198"/>
        <end position="3363"/>
    </location>
</feature>
<dbReference type="PANTHER" id="PTHR32305:SF15">
    <property type="entry name" value="PROTEIN RHSA-RELATED"/>
    <property type="match status" value="1"/>
</dbReference>
<dbReference type="InterPro" id="IPR031325">
    <property type="entry name" value="RHS_repeat"/>
</dbReference>
<dbReference type="InterPro" id="IPR006530">
    <property type="entry name" value="YD"/>
</dbReference>
<keyword evidence="2" id="KW-0677">Repeat</keyword>
<dbReference type="SMART" id="SM00327">
    <property type="entry name" value="VWA"/>
    <property type="match status" value="2"/>
</dbReference>
<dbReference type="InterPro" id="IPR005084">
    <property type="entry name" value="CBM6"/>
</dbReference>
<evidence type="ECO:0000259" key="8">
    <source>
        <dbReference type="PROSITE" id="PS51175"/>
    </source>
</evidence>
<keyword evidence="10" id="KW-1185">Reference proteome</keyword>
<dbReference type="SMART" id="SM00409">
    <property type="entry name" value="IG"/>
    <property type="match status" value="5"/>
</dbReference>
<sequence>MQSRIVAIFLNCLFFVVCAQGWVVNAATFNVAASKQRVTLPPGAQGSLNVAVGKSGSAAFNPVSLSVSGLPTGANATFGATSVSNPASVKLSLSLAANTPEGNYRIQIQGKSGVEVNSDEFRLIVNQRADFSIMAAPQKLLLVQSQGSVTLVVTQALGSDMDVTLNPGTLPTGVTAAFSTPVLSSTGVTQLLLTAAAPPPAPFSLTVKGKSGLLEHSVQVSVESPLADFRLLSPTVAKALKRGSSVRQVISVAPKFGFSEPIRFSASKLPQGVTAAFDPPSLRGAGSTVMTLTTAPAAPSGSSKAQVTAAGDSKTLFTTMDLSVGQPDFDLAATPGSQTIAPGEAFQFSIGVAPNSLFTGPVSLSVSGSPTNGTAVLKDLSLTGESSTVLTVTTTATTPPSTYVLTVTATGSGVTHSASTTVVVSDQPAISLAGQPKTTVLNLGATASVGLNVTAYNNFAGRVDLAVTGLPAGVDASASPAYLTNSGTSTVTFRALQSATPGTYPFTILATTAAETEAFDATLVVTQALGSTWSLSDIGTVTIPGSAGLEPSTSTIHVQASGAGFQNSGDAFYFARQPMTGNGEIVARVTGFLNSNTGSAAGVMIRESLDPTAAQVFLGINPAGAPALYYRLTSAGSVNLISGAVGAIPRWVKLSRNGTSISGFVSTDGVAWTQIGSTLTVPFSSSASVGLAVTAAFDGWWWNSSMVKATFDQVKTPNSPTFQLQTGGSSTISGGSISFPVLVTFTNGFSEAVLLSAAGGPPGATFTFFPSSVSGSATSQMTLSVPPGTAAGSYVVNVTASSASQTRTLNIPVTLGAVGSGWWSGQDVGAISQAGQETLNSSGVYTLQGAGNALRDTSDAFRYLYQPLQGDGEIIARVIAFQNSNSGAIAGVMIRSGLTGTDSYALAGVNPDGTARFHWRTPSGAAPSYMNGAATPLPQWIRLVRIGNQIRGYISSDGAAWLPIGSPKTVTMGATVYIGLVVCGNSSLAQAQFDNVRIASANDFLLQPTGAVISSGGVAQHTVRVSMLAGFTGSVTLAASGGPAGTTYSFQPSVLTGSADAVLTMTAPSAATVGSFNVTVTGTSGAITRVATIPVVLTDQGTRWWTGSDIGTVIQSGTDSVTSAGVFSVRGAGAGFQTGGDGARLLSQPMTGDGEVVARLTAMTGTDQNPYGGVSIRSSVAPEAAMASMIVRPDGRNWFCYRLTAGTNAPCVEGTQSPLPRWVKVVRVGNVLSGFTSSNGTTWSQAGTSMTVQLDVTALAGLSMFSGPYPSTGTFDHVSITSTGLFQLRVSPTAVMSGTDVSHQITVLAGPAFTEQVSFAVSGAPTGATAQVTPLTLTGGGTATLLVSPGTATAGRYVLTVTATAASGSQTAQVAVTIPNPVVAPWTASDVGTTGLAGSSLANAGTFTLKGAGGGVDGGWSGSDAFHYVYQPLLANGQIVARLVTSPAGQAGLMIRESLEANSRNVAIFVDSGYKVSLGYRTVSGGNPGGAQVMNTSLPRWLKLVRINGTVTAYVSPDGLDWTIGGAPVALSTAQPAYIGLFVASGSGSQTQTATFDNISIATNQDFLISTGKSGTVSGSTVTYPVSAVPLLGFTGNVTLAAAGLPAGVTAAFSPASVAFTETSAAAVVQLSLTVPPGTTPGVYRIVVSGTSGAVVRTDTVTLLIAGSGSQLWSSADIGQTAIAGQVTYAGSAVTISGAGSGMDGGWSSTDGFNYIYRPLLGDGEMVARLVSKTGGQAGLMIRESLDDNARNALILIEPNNTLDWRYRAVASGNPGGPPFGTAAPPRWLRIVRIQNSITGYFSTDGLNWVQFAAPMDLSVTQPIYIGLAVSSAGTEPISSAVFDNIAITQSNSFLISAAPGSRVDNLKVSYDLSVIPLSGFSGQVTLSTPGLPAGVTSTFAPATVDLLPTGAAAPSVLTLTAAPGMAAGKYIVRVLAQSGSTSRETALPLIVGGAGTQLWGDLDIGATVTVGATAFDGTTFNVPGTGTGINPGWSAVDAFHFTYQALTGDGQIVTRLISKPGGTAGLMIRENLLASSKNVALLVDNGNSGIVSFRATTGGNPGGTSLGSMPAPRWLKLTRVGSTISAFVSTNGVDWTAAGTPQTFALAATAYFGLAAATPESISVATANFDSVTLTGVPALQLSAAPSTTTIVSGGTAAYNIAVTGLNGATAPVSFSVAGLPAGASASFSPAIVTPGFSSVLTVALGAGTPVGTSTLTITAVSGPLTQTASVTLVVSANGFQLTANPGSRTASPGGQAGYSVLAQAVGSFTSTVTFSAVGLPPGVSAAFSPLTVNGSGLSTLTVTAATTVAAGSYPFTVQATGGTITQSVPITLVVSSTPDFTLNTPAPSRTARPGTIVDIPLSVEAFNGFNGTVNLSVTGPPAGSTVAFLPPSVIGAGNSVLSIGVPSDAPAAIFPLIIQGVNGSSTRRLDVVLTLSANSDYTLGLSPSTLNLATGASATYTVTVGSTNGFSGTVQLSAVGLPEGLTATFSPASVTPPATATLTLQAAAAAPAGLTSFSVLGQSGSLQRTGQASVQVSTAADFALSVLPASQIAAQSGAAYFAVTTAASGGFQGNVTFQATGAPSGSAVTFDPPSVSGSGSTTMRVPIPSGAAAQDYTLTVTATGGGRTHTAPAILQVKTASSYEAEASGNVLTGTAAVAACTTCSALARVDNVGANPAGGVGSLTFTNVSAATAGRYAMAVYYSSANRAATALNISINGTGGTMSVLASPTGGLDRLAVVTREITLNSGSNTILFSNVSGPAVSIDRITLINTAECSPGPADVMIVIDRSGSMLGSPMTSVKSAAKSFVDLLNVGVDQAGLVSFNTTSTLDQMLTTNGALVKTKIDAVVANGGTYIGSGIAGANTELASARHNASAAKIIVLLTDGVDSPPNSGTVTAANAAKAAGTRLIAIGYGNGVDTAFLQQLASSPSDYYAAPTTEQIGAVYRSIATSICRAPNAAPSVSAGPSMAVSSGQSVKLVGAIADDGLPSPGTLTVQWSRQSGPGTLTFVNSTAAVTDATFSAAGTYVVRLTVSDGEFSAYSDTTITVMSGSLDMFEAESVQSVLTGGAVTVPCAACSGGFRVENLGSNGGSQAGALTFNINVPAKGYYTLNTYYTNGDTKARTAMVSVNSDNTGRSFTGPPTGGWNTVASATMTVYLQAGNNQIAFSNPNGAGPSIDRIEVLFVADPVCTPGGLDVVLVLDRSGSMSGQPLADVKSAAKLFLNQLNWVLDGMGVVAFNAGATLQSPLTHDGNAAKIGVDSMVAAGDTSFAPALAMARAQLTGSGHTAGASPLLILLTDGQNQDRTETDTEIAAVKAAGIRVITISFGNTDIPYLQSLASSASDAYVTAANGDISGVYQAIAQSLCRLTNQPPQVYAGADQTVQQNQAATLQGVVTDDGLPLQSVLTFRWSVISGPGAVVFTAPTALTTAATFGAPGIYQLQLSGSDGPYTSTSTVRVNVAPSTALYTLTLSPGAAGPNLAGTSQSVKATLKDTSGALVSGATVQFAIQGANATTGSATTDTQGQATYTWTGTNRGLDTIQASAFSSAFSNAVPVSWLSPASPISTTPVRGRFYVGVNGLVQVTSAQQSVFERTYPTIAFNPKAELNLIGGTLGVYPWTITGVVTDPANQFIGVIPASGNGYEARVGPLWAFNAVFTGQFLVTTPGDYSIKIASKEGMILGVAGGAQRVSGPQTGAPANGLSPVESYPVLASNNVIADNVSDMVLRFPTAGMYPYELDYAQASGWATLSMSYLSGAAQVIVPPAAYVKIFPNAAATHNPGESQTVSVVALDNAGRALSGVPVKLVISGAHAGQQTAVTDISGYASFTYQGTKAGVADQLQAQVQYGQDWLVSPVLIVNWNSLPNHAPVVTAGDDQTATWPNTIQLTGTATDDGLPTGGTMTVTWSKVSGPGTVTFVTPNRPVTTAGFSEPGTYQLKLSATDGALTSEATVNILVNPPATVSGGWILSPAFDGKVTGQAPVTLVAGITLQSGVLTMWPASDENSVTTLNANTVGTGPLATIDATLLPNGEYWLRLQAVNSTGAAQVSLVRFYATGEYKPGRVTATVTDFTVPLAGLPIQIQRTYDSLERQFQGDFGYGWKLGVSALRFEVGPSSDVTLTINGQRKTFYFTPEGSIFAWYTPKYTGEPGFYGSLTSTGDTCSGVLLRTGNQWICGLADDTYKSTGWKYTDPAGREYTIAADKTLTSLKDLNGNMLTIAADGITSSAGNLKVAFVRDAQGRITKITDPLGKQYLYGYNTTGELTSVTYPSLATPSGYTYDPGHLLKTETDPRGNVAGTTIYDAAGRLQSVTDAAGNTTQYAYDIANRKTTTTNPDTGVEEVISDANGNVLSRKDGLNRVTTYTYDTKNNLITETNALNQTTTNTYDANGFKTSVKNALNETSSAVFNAYGGPTSITDPLNFTQSATYDATYNINTISDALGQVAQFSWNSHGQPLTTKDARGNTSQYQYDAYGNRTSYTDPEGHTTLTAYNSFGQKLSETDARGNTTTYTYDDLGHMLTTTNADSKVTTYEYDANGNKTAEVDALSRRTTFEYDAKNRLTKTTYPDLTYSETTYDFRDKPLTVRDQGGRITKNVYDQAGQLTSVTHAFGTADAAKVSYAYDDAGRKLTETDERSNTTTSAYDAAGRVLSVTNALGKVTSFTYDAAGRKKTQTDANTHTTTYDYDGRGRLVTTTYPDTKTVTHTYDGLGVRLTTTDQENRTTTWTYDKASRLKQVTDALSQVTTYSYDAAGNKISQTDANSHTTTYEYDKLNRRTKRTLPLGQSETFIYDAVGNMATRKDFNGNTTTFGYDSLNRLLSKTPDASFSSSPITFTYTTTGKRLSMVDWSGTTGYTYDNRDRLLTRATPQGTLTYTWHPNSLVASVFSSNVNGVSVGYEYDAANRLQTVTDNRLTNSTSYAYDDAGNLLSFTYPNGVIHTFTYDTTDRPTNLAVTKGGVTLASYAQTFSDAGRKLTMNENGTRLVNYAYDNIYRLLSETVGADSLVYTLDPVGNRLNRTSTIPSLPTVGSTYDKNDRLTSDTYDANGNTLASGGNGYGYDFEDRLTRFNGGEVTMLYDGDGNRVARTEGGVTTRYLVDELTPTGYAQVAEEVQMGAVVRRYAHGAQRVSQTQPINGQWVTHYYGYDGLWGSVRQLTDSSGSVSDNYSYDAYGNQVSQGGGTPNLFRYRGEERDSSFNLYRLRARWYDPKVSAFLTSDTFEQPRAAGRQTHNAVPGVWPPVRRRVTLARPGTSASYCGTRPETVRPPHEARPALRHGGA</sequence>
<evidence type="ECO:0000313" key="10">
    <source>
        <dbReference type="Proteomes" id="UP000593892"/>
    </source>
</evidence>
<dbReference type="Pfam" id="PF25023">
    <property type="entry name" value="TEN_YD-shell"/>
    <property type="match status" value="2"/>
</dbReference>
<dbReference type="Pfam" id="PF22352">
    <property type="entry name" value="K319L-like_PKD"/>
    <property type="match status" value="3"/>
</dbReference>
<dbReference type="Pfam" id="PF05593">
    <property type="entry name" value="RHS_repeat"/>
    <property type="match status" value="5"/>
</dbReference>
<dbReference type="InterPro" id="IPR013783">
    <property type="entry name" value="Ig-like_fold"/>
</dbReference>
<dbReference type="InterPro" id="IPR003344">
    <property type="entry name" value="Big_1_dom"/>
</dbReference>
<gene>
    <name evidence="9" type="ORF">IRI77_26850</name>
</gene>
<evidence type="ECO:0000256" key="2">
    <source>
        <dbReference type="ARBA" id="ARBA00022737"/>
    </source>
</evidence>
<dbReference type="InterPro" id="IPR008979">
    <property type="entry name" value="Galactose-bd-like_sf"/>
</dbReference>
<feature type="domain" description="Big-1" evidence="7">
    <location>
        <begin position="3470"/>
        <end position="3560"/>
    </location>
</feature>
<dbReference type="NCBIfam" id="TIGR01643">
    <property type="entry name" value="YD_repeat_2x"/>
    <property type="match status" value="15"/>
</dbReference>
<proteinExistence type="inferred from homology"/>
<dbReference type="SUPFAM" id="SSF49373">
    <property type="entry name" value="Invasin/intimin cell-adhesion fragments"/>
    <property type="match status" value="2"/>
</dbReference>
<dbReference type="Gene3D" id="2.60.40.10">
    <property type="entry name" value="Immunoglobulins"/>
    <property type="match status" value="5"/>
</dbReference>
<dbReference type="InterPro" id="IPR022385">
    <property type="entry name" value="Rhs_assc_core"/>
</dbReference>
<comment type="similarity">
    <text evidence="1">Belongs to the intimin/invasin family.</text>
</comment>
<dbReference type="InterPro" id="IPR022409">
    <property type="entry name" value="PKD/Chitinase_dom"/>
</dbReference>
<evidence type="ECO:0000256" key="1">
    <source>
        <dbReference type="ARBA" id="ARBA00010116"/>
    </source>
</evidence>
<dbReference type="SUPFAM" id="SSF49785">
    <property type="entry name" value="Galactose-binding domain-like"/>
    <property type="match status" value="2"/>
</dbReference>
<feature type="domain" description="VWFA" evidence="5">
    <location>
        <begin position="2784"/>
        <end position="2951"/>
    </location>
</feature>
<dbReference type="InterPro" id="IPR036465">
    <property type="entry name" value="vWFA_dom_sf"/>
</dbReference>
<dbReference type="InterPro" id="IPR056823">
    <property type="entry name" value="TEN-like_YD-shell"/>
</dbReference>
<dbReference type="SUPFAM" id="SSF49299">
    <property type="entry name" value="PKD domain"/>
    <property type="match status" value="1"/>
</dbReference>
<feature type="compositionally biased region" description="Basic and acidic residues" evidence="3">
    <location>
        <begin position="5256"/>
        <end position="5266"/>
    </location>
</feature>
<feature type="chain" id="PRO_5032367960" evidence="4">
    <location>
        <begin position="20"/>
        <end position="5273"/>
    </location>
</feature>
<reference evidence="9 10" key="1">
    <citation type="submission" date="2020-10" db="EMBL/GenBank/DDBJ databases">
        <title>Complete genome sequence of Paludibaculum fermentans P105T, a facultatively anaerobic acidobacterium capable of dissimilatory Fe(III) reduction.</title>
        <authorList>
            <person name="Dedysh S.N."/>
            <person name="Beletsky A.V."/>
            <person name="Kulichevskaya I.S."/>
            <person name="Mardanov A.V."/>
            <person name="Ravin N.V."/>
        </authorList>
    </citation>
    <scope>NUCLEOTIDE SEQUENCE [LARGE SCALE GENOMIC DNA]</scope>
    <source>
        <strain evidence="9 10">P105</strain>
    </source>
</reference>
<evidence type="ECO:0000259" key="5">
    <source>
        <dbReference type="PROSITE" id="PS50234"/>
    </source>
</evidence>
<evidence type="ECO:0000256" key="3">
    <source>
        <dbReference type="SAM" id="MobiDB-lite"/>
    </source>
</evidence>
<dbReference type="SUPFAM" id="SSF53300">
    <property type="entry name" value="vWA-like"/>
    <property type="match status" value="2"/>
</dbReference>
<dbReference type="InterPro" id="IPR007110">
    <property type="entry name" value="Ig-like_dom"/>
</dbReference>
<dbReference type="RefSeq" id="WP_194453942.1">
    <property type="nucleotide sequence ID" value="NZ_CP063849.1"/>
</dbReference>
<dbReference type="NCBIfam" id="TIGR03696">
    <property type="entry name" value="Rhs_assc_core"/>
    <property type="match status" value="1"/>
</dbReference>
<dbReference type="PROSITE" id="PS51175">
    <property type="entry name" value="CBM6"/>
    <property type="match status" value="2"/>
</dbReference>